<keyword evidence="2 7" id="KW-0479">Metal-binding</keyword>
<dbReference type="PANTHER" id="PTHR11846:SF0">
    <property type="entry name" value="ADENYLOSUCCINATE SYNTHETASE"/>
    <property type="match status" value="1"/>
</dbReference>
<evidence type="ECO:0000313" key="9">
    <source>
        <dbReference type="EMBL" id="MDJ1500780.1"/>
    </source>
</evidence>
<dbReference type="InterPro" id="IPR001114">
    <property type="entry name" value="Adenylosuccinate_synthetase"/>
</dbReference>
<keyword evidence="6 7" id="KW-0342">GTP-binding</keyword>
<dbReference type="GO" id="GO:0046040">
    <property type="term" value="P:IMP metabolic process"/>
    <property type="evidence" value="ECO:0007669"/>
    <property type="project" value="TreeGrafter"/>
</dbReference>
<comment type="catalytic activity">
    <reaction evidence="7 8">
        <text>IMP + L-aspartate + GTP = N(6)-(1,2-dicarboxyethyl)-AMP + GDP + phosphate + 2 H(+)</text>
        <dbReference type="Rhea" id="RHEA:15753"/>
        <dbReference type="ChEBI" id="CHEBI:15378"/>
        <dbReference type="ChEBI" id="CHEBI:29991"/>
        <dbReference type="ChEBI" id="CHEBI:37565"/>
        <dbReference type="ChEBI" id="CHEBI:43474"/>
        <dbReference type="ChEBI" id="CHEBI:57567"/>
        <dbReference type="ChEBI" id="CHEBI:58053"/>
        <dbReference type="ChEBI" id="CHEBI:58189"/>
        <dbReference type="EC" id="6.3.4.4"/>
    </reaction>
</comment>
<sequence length="408" mass="45975">MKTLHKKAFIVIGSGFGDEGKGLATDMLCLQHPSPLVIRFNGGQQAGHTVATSDGKRHVFSNFGSGTLRGVPTYWSAYCTFSPGSMLKEYAALRKLGVQPELLVDNLCAVTTHYDVLYNRVLETARGNSRHGSCGMGFGATIERQQLSPVKLFAQDLLFPEFCKIKLKTIREYYRQKLESQPSFDFDALEHDAADEHFTQTVADLLRLQNQHAVRFVTTAEVFTENTPWQTFVFEGAQGLLLDMDFGFFPHVTRSNTCSKNALALVDQYLKPQLSDLELFYITRAYQTRHGQGPMTHEEISLSLINNENETNQYNEHQGVFRVSPLDIDLLNYALQCDNNYSYGLKKNLLMTCVDQLPGYQVPYFKGNQLQGANYEDIPLLLTQSFSKTLFSFSDCAENINARVLVSF</sequence>
<protein>
    <recommendedName>
        <fullName evidence="7 8">Adenylosuccinate synthetase</fullName>
        <shortName evidence="7">AMPSase</shortName>
        <shortName evidence="7">AdSS</shortName>
        <ecNumber evidence="7 8">6.3.4.4</ecNumber>
    </recommendedName>
    <alternativeName>
        <fullName evidence="7">IMP--aspartate ligase</fullName>
    </alternativeName>
</protein>
<dbReference type="Gene3D" id="3.40.440.10">
    <property type="entry name" value="Adenylosuccinate Synthetase, subunit A, domain 1"/>
    <property type="match status" value="1"/>
</dbReference>
<feature type="active site" description="Proton acceptor" evidence="7">
    <location>
        <position position="18"/>
    </location>
</feature>
<dbReference type="InterPro" id="IPR018220">
    <property type="entry name" value="Adenylosuccin_syn_GTP-bd"/>
</dbReference>
<comment type="subunit">
    <text evidence="7">Homodimer.</text>
</comment>
<comment type="pathway">
    <text evidence="7 8">Purine metabolism; AMP biosynthesis via de novo pathway; AMP from IMP: step 1/2.</text>
</comment>
<feature type="binding site" evidence="7">
    <location>
        <begin position="47"/>
        <end position="49"/>
    </location>
    <ligand>
        <name>GTP</name>
        <dbReference type="ChEBI" id="CHEBI:37565"/>
    </ligand>
</feature>
<organism evidence="9 10">
    <name type="scientific">Xanthocytophaga agilis</name>
    <dbReference type="NCBI Taxonomy" id="3048010"/>
    <lineage>
        <taxon>Bacteria</taxon>
        <taxon>Pseudomonadati</taxon>
        <taxon>Bacteroidota</taxon>
        <taxon>Cytophagia</taxon>
        <taxon>Cytophagales</taxon>
        <taxon>Rhodocytophagaceae</taxon>
        <taxon>Xanthocytophaga</taxon>
    </lineage>
</organism>
<dbReference type="InterPro" id="IPR042109">
    <property type="entry name" value="Adenylosuccinate_synth_dom1"/>
</dbReference>
<dbReference type="GO" id="GO:0044208">
    <property type="term" value="P:'de novo' AMP biosynthetic process"/>
    <property type="evidence" value="ECO:0007669"/>
    <property type="project" value="UniProtKB-UniRule"/>
</dbReference>
<reference evidence="9" key="1">
    <citation type="submission" date="2023-05" db="EMBL/GenBank/DDBJ databases">
        <authorList>
            <person name="Zhang X."/>
        </authorList>
    </citation>
    <scope>NUCLEOTIDE SEQUENCE</scope>
    <source>
        <strain evidence="9">BD1B2-1</strain>
    </source>
</reference>
<keyword evidence="7" id="KW-0963">Cytoplasm</keyword>
<dbReference type="Gene3D" id="1.10.300.10">
    <property type="entry name" value="Adenylosuccinate Synthetase, subunit A, domain 2"/>
    <property type="match status" value="1"/>
</dbReference>
<feature type="binding site" description="in other chain" evidence="7">
    <location>
        <position position="253"/>
    </location>
    <ligand>
        <name>IMP</name>
        <dbReference type="ChEBI" id="CHEBI:58053"/>
        <note>ligand shared between dimeric partners</note>
    </ligand>
</feature>
<dbReference type="InterPro" id="IPR042110">
    <property type="entry name" value="Adenylosuccinate_synth_dom2"/>
</dbReference>
<dbReference type="PROSITE" id="PS01266">
    <property type="entry name" value="ADENYLOSUCCIN_SYN_1"/>
    <property type="match status" value="1"/>
</dbReference>
<dbReference type="RefSeq" id="WP_314510307.1">
    <property type="nucleotide sequence ID" value="NZ_JASJOU010000002.1"/>
</dbReference>
<dbReference type="SMART" id="SM00788">
    <property type="entry name" value="Adenylsucc_synt"/>
    <property type="match status" value="1"/>
</dbReference>
<keyword evidence="10" id="KW-1185">Reference proteome</keyword>
<dbReference type="HAMAP" id="MF_00011">
    <property type="entry name" value="Adenylosucc_synth"/>
    <property type="match status" value="1"/>
</dbReference>
<feature type="binding site" evidence="7">
    <location>
        <begin position="17"/>
        <end position="23"/>
    </location>
    <ligand>
        <name>GTP</name>
        <dbReference type="ChEBI" id="CHEBI:37565"/>
    </ligand>
</feature>
<keyword evidence="4 7" id="KW-0658">Purine biosynthesis</keyword>
<feature type="binding site" description="in other chain" evidence="7">
    <location>
        <begin position="18"/>
        <end position="21"/>
    </location>
    <ligand>
        <name>IMP</name>
        <dbReference type="ChEBI" id="CHEBI:58053"/>
        <note>ligand shared between dimeric partners</note>
    </ligand>
</feature>
<keyword evidence="1 7" id="KW-0436">Ligase</keyword>
<name>A0AAE3R0B0_9BACT</name>
<feature type="active site" description="Proton donor" evidence="7">
    <location>
        <position position="48"/>
    </location>
</feature>
<feature type="binding site" description="in other chain" evidence="7">
    <location>
        <position position="238"/>
    </location>
    <ligand>
        <name>IMP</name>
        <dbReference type="ChEBI" id="CHEBI:58053"/>
        <note>ligand shared between dimeric partners</note>
    </ligand>
</feature>
<comment type="caution">
    <text evidence="9">The sequence shown here is derived from an EMBL/GenBank/DDBJ whole genome shotgun (WGS) entry which is preliminary data.</text>
</comment>
<evidence type="ECO:0000256" key="2">
    <source>
        <dbReference type="ARBA" id="ARBA00022723"/>
    </source>
</evidence>
<dbReference type="PANTHER" id="PTHR11846">
    <property type="entry name" value="ADENYLOSUCCINATE SYNTHETASE"/>
    <property type="match status" value="1"/>
</dbReference>
<evidence type="ECO:0000256" key="4">
    <source>
        <dbReference type="ARBA" id="ARBA00022755"/>
    </source>
</evidence>
<dbReference type="AlphaFoldDB" id="A0AAE3R0B0"/>
<dbReference type="GO" id="GO:0005525">
    <property type="term" value="F:GTP binding"/>
    <property type="evidence" value="ECO:0007669"/>
    <property type="project" value="UniProtKB-UniRule"/>
</dbReference>
<evidence type="ECO:0000313" key="10">
    <source>
        <dbReference type="Proteomes" id="UP001232063"/>
    </source>
</evidence>
<evidence type="ECO:0000256" key="7">
    <source>
        <dbReference type="HAMAP-Rule" id="MF_00011"/>
    </source>
</evidence>
<comment type="similarity">
    <text evidence="7 8">Belongs to the adenylosuccinate synthetase family.</text>
</comment>
<dbReference type="InterPro" id="IPR027417">
    <property type="entry name" value="P-loop_NTPase"/>
</dbReference>
<dbReference type="SUPFAM" id="SSF52540">
    <property type="entry name" value="P-loop containing nucleoside triphosphate hydrolases"/>
    <property type="match status" value="1"/>
</dbReference>
<evidence type="ECO:0000256" key="3">
    <source>
        <dbReference type="ARBA" id="ARBA00022741"/>
    </source>
</evidence>
<comment type="function">
    <text evidence="7">Plays an important role in the de novo pathway of purine nucleotide biosynthesis. Catalyzes the first committed step in the biosynthesis of AMP from IMP.</text>
</comment>
<gene>
    <name evidence="7" type="primary">purA</name>
    <name evidence="9" type="ORF">QNI22_08985</name>
</gene>
<evidence type="ECO:0000256" key="5">
    <source>
        <dbReference type="ARBA" id="ARBA00022842"/>
    </source>
</evidence>
<keyword evidence="5 7" id="KW-0460">Magnesium</keyword>
<evidence type="ECO:0000256" key="6">
    <source>
        <dbReference type="ARBA" id="ARBA00023134"/>
    </source>
</evidence>
<comment type="caution">
    <text evidence="7">Lacks conserved residue(s) required for the propagation of feature annotation.</text>
</comment>
<comment type="subcellular location">
    <subcellularLocation>
        <location evidence="7">Cytoplasm</location>
    </subcellularLocation>
</comment>
<comment type="cofactor">
    <cofactor evidence="7">
        <name>Mg(2+)</name>
        <dbReference type="ChEBI" id="CHEBI:18420"/>
    </cofactor>
    <text evidence="7">Binds 1 Mg(2+) ion per subunit.</text>
</comment>
<feature type="binding site" evidence="7">
    <location>
        <position position="18"/>
    </location>
    <ligand>
        <name>Mg(2+)</name>
        <dbReference type="ChEBI" id="CHEBI:18420"/>
    </ligand>
</feature>
<dbReference type="EC" id="6.3.4.4" evidence="7 8"/>
<dbReference type="GO" id="GO:0000287">
    <property type="term" value="F:magnesium ion binding"/>
    <property type="evidence" value="ECO:0007669"/>
    <property type="project" value="UniProtKB-UniRule"/>
</dbReference>
<evidence type="ECO:0000256" key="8">
    <source>
        <dbReference type="RuleBase" id="RU000520"/>
    </source>
</evidence>
<dbReference type="Gene3D" id="3.90.170.10">
    <property type="entry name" value="Adenylosuccinate Synthetase, subunit A, domain 3"/>
    <property type="match status" value="1"/>
</dbReference>
<feature type="binding site" evidence="7">
    <location>
        <position position="47"/>
    </location>
    <ligand>
        <name>Mg(2+)</name>
        <dbReference type="ChEBI" id="CHEBI:18420"/>
    </ligand>
</feature>
<dbReference type="Pfam" id="PF00709">
    <property type="entry name" value="Adenylsucc_synt"/>
    <property type="match status" value="1"/>
</dbReference>
<accession>A0AAE3R0B0</accession>
<dbReference type="EMBL" id="JASJOU010000002">
    <property type="protein sequence ID" value="MDJ1500780.1"/>
    <property type="molecule type" value="Genomic_DNA"/>
</dbReference>
<evidence type="ECO:0000256" key="1">
    <source>
        <dbReference type="ARBA" id="ARBA00022598"/>
    </source>
</evidence>
<dbReference type="InterPro" id="IPR042111">
    <property type="entry name" value="Adenylosuccinate_synth_dom3"/>
</dbReference>
<dbReference type="GO" id="GO:0004019">
    <property type="term" value="F:adenylosuccinate synthase activity"/>
    <property type="evidence" value="ECO:0007669"/>
    <property type="project" value="UniProtKB-UniRule"/>
</dbReference>
<keyword evidence="3 7" id="KW-0547">Nucleotide-binding</keyword>
<dbReference type="GO" id="GO:0005737">
    <property type="term" value="C:cytoplasm"/>
    <property type="evidence" value="ECO:0007669"/>
    <property type="project" value="UniProtKB-SubCell"/>
</dbReference>
<dbReference type="Proteomes" id="UP001232063">
    <property type="component" value="Unassembled WGS sequence"/>
</dbReference>
<proteinExistence type="inferred from homology"/>